<name>A0A1A7NU03_9PAST</name>
<dbReference type="EMBL" id="JTJL01000042">
    <property type="protein sequence ID" value="OBW92991.1"/>
    <property type="molecule type" value="Genomic_DNA"/>
</dbReference>
<dbReference type="PATRIC" id="fig|505341.3.peg.1598"/>
<sequence length="439" mass="49222">MTIFNQDSYADALGLNRFSKTPQNTTALFDLTLYELGGLAARIVDMPADAAIAREIEIRGDHDSVISNELDRLKVLPALADMVRWSRLFGGAVMVLLTDDGAKLSEPLNLNRLTRIDEVRVFDLSQILPTTKRYLDPRQANYGRYESYRLNIGAVNGLLDNQVEIHESRLLFMGGDPIPERLKKGLHWVGRSAVRTVYQKIREYQKSLTWSSLILERKQQAVHKMRGLAEAIQNGLEPHIRERINLVERGRNLLNGVAVDSEDEYTILNADLSGIVEVLDEFKIAISADVNIPVAILFGQSAKGMNATGQSDFESYYDLIEGIQQHKIKPVLEQLIELIMLQKHIKPFENWKIHFPSLNTPTDKEQAEARKLNADAAKAETGRLIDLVDSGALSSEELRLQIAEELGIKSEPLPQVDENDIDDYQKAQKAKGVAISNGD</sequence>
<comment type="caution">
    <text evidence="2">The sequence shown here is derived from an EMBL/GenBank/DDBJ whole genome shotgun (WGS) entry which is preliminary data.</text>
</comment>
<accession>A0A1A7NU03</accession>
<evidence type="ECO:0000313" key="2">
    <source>
        <dbReference type="EMBL" id="OBW92991.1"/>
    </source>
</evidence>
<evidence type="ECO:0000259" key="1">
    <source>
        <dbReference type="Pfam" id="PF06381"/>
    </source>
</evidence>
<keyword evidence="3" id="KW-1185">Reference proteome</keyword>
<dbReference type="InterPro" id="IPR024459">
    <property type="entry name" value="Acb1-like_N"/>
</dbReference>
<evidence type="ECO:0000313" key="3">
    <source>
        <dbReference type="Proteomes" id="UP000092649"/>
    </source>
</evidence>
<dbReference type="AlphaFoldDB" id="A0A1A7NU03"/>
<dbReference type="RefSeq" id="WP_066108489.1">
    <property type="nucleotide sequence ID" value="NZ_JTJL01000042.1"/>
</dbReference>
<gene>
    <name evidence="2" type="ORF">QS62_07955</name>
</gene>
<reference evidence="2 3" key="1">
    <citation type="submission" date="2014-11" db="EMBL/GenBank/DDBJ databases">
        <title>Pan-genome of Gallibacterium spp.</title>
        <authorList>
            <person name="Kudirkiene E."/>
            <person name="Bojesen A.M."/>
        </authorList>
    </citation>
    <scope>NUCLEOTIDE SEQUENCE [LARGE SCALE GENOMIC DNA]</scope>
    <source>
        <strain evidence="2 3">F150</strain>
    </source>
</reference>
<dbReference type="Pfam" id="PF06381">
    <property type="entry name" value="Phage_portal_3"/>
    <property type="match status" value="1"/>
</dbReference>
<dbReference type="OrthoDB" id="2019396at2"/>
<organism evidence="2 3">
    <name type="scientific">Gallibacterium salpingitidis</name>
    <dbReference type="NCBI Taxonomy" id="505341"/>
    <lineage>
        <taxon>Bacteria</taxon>
        <taxon>Pseudomonadati</taxon>
        <taxon>Pseudomonadota</taxon>
        <taxon>Gammaproteobacteria</taxon>
        <taxon>Pasteurellales</taxon>
        <taxon>Pasteurellaceae</taxon>
        <taxon>Gallibacterium</taxon>
    </lineage>
</organism>
<dbReference type="Proteomes" id="UP000092649">
    <property type="component" value="Unassembled WGS sequence"/>
</dbReference>
<feature type="domain" description="Anti-CBASS protein Acb1-like N-terminal" evidence="1">
    <location>
        <begin position="32"/>
        <end position="378"/>
    </location>
</feature>
<protein>
    <recommendedName>
        <fullName evidence="1">Anti-CBASS protein Acb1-like N-terminal domain-containing protein</fullName>
    </recommendedName>
</protein>
<proteinExistence type="predicted"/>